<reference evidence="2" key="1">
    <citation type="journal article" date="2020" name="Nature">
        <title>Giant virus diversity and host interactions through global metagenomics.</title>
        <authorList>
            <person name="Schulz F."/>
            <person name="Roux S."/>
            <person name="Paez-Espino D."/>
            <person name="Jungbluth S."/>
            <person name="Walsh D.A."/>
            <person name="Denef V.J."/>
            <person name="McMahon K.D."/>
            <person name="Konstantinidis K.T."/>
            <person name="Eloe-Fadrosh E.A."/>
            <person name="Kyrpides N.C."/>
            <person name="Woyke T."/>
        </authorList>
    </citation>
    <scope>NUCLEOTIDE SEQUENCE</scope>
    <source>
        <strain evidence="2">GVMAG-M-3300010158-59</strain>
    </source>
</reference>
<organism evidence="2">
    <name type="scientific">viral metagenome</name>
    <dbReference type="NCBI Taxonomy" id="1070528"/>
    <lineage>
        <taxon>unclassified sequences</taxon>
        <taxon>metagenomes</taxon>
        <taxon>organismal metagenomes</taxon>
    </lineage>
</organism>
<accession>A0A6C0BBR1</accession>
<dbReference type="GO" id="GO:0046872">
    <property type="term" value="F:metal ion binding"/>
    <property type="evidence" value="ECO:0007669"/>
    <property type="project" value="InterPro"/>
</dbReference>
<protein>
    <recommendedName>
        <fullName evidence="1">ATP-grasp fold PylC-type domain-containing protein</fullName>
    </recommendedName>
</protein>
<proteinExistence type="predicted"/>
<evidence type="ECO:0000259" key="1">
    <source>
        <dbReference type="Pfam" id="PF02655"/>
    </source>
</evidence>
<name>A0A6C0BBR1_9ZZZZ</name>
<dbReference type="EMBL" id="MN739104">
    <property type="protein sequence ID" value="QHS89009.1"/>
    <property type="molecule type" value="Genomic_DNA"/>
</dbReference>
<dbReference type="GO" id="GO:0005524">
    <property type="term" value="F:ATP binding"/>
    <property type="evidence" value="ECO:0007669"/>
    <property type="project" value="InterPro"/>
</dbReference>
<sequence length="281" mass="32754">MKKILVFYGYFERWDDSASWGKKLYNKPYLLKHLADCINNIIIIKDIEALKTYLSGDGLQCKNYILPTLQWHIQELLNAGIKSLFSANTKFFNKLCYKKTFFDMLKERNLLHYTSKVYSRSDNLNSDQLVVVKHSTMASSKGVSKKKLNEVHDWEFNEHIIQEYVHGSEEYDAVFVFNKGKITLAFAFLCGFNQDEHIKAHPNTKIISYKKVILDDNIKNIIEEVMRPGEFTGTCCFDYKLQNGQIRIFEINPRLNGALASPWNKSDLVKVIRELIHNYDS</sequence>
<evidence type="ECO:0000313" key="2">
    <source>
        <dbReference type="EMBL" id="QHS89009.1"/>
    </source>
</evidence>
<dbReference type="SUPFAM" id="SSF56059">
    <property type="entry name" value="Glutathione synthetase ATP-binding domain-like"/>
    <property type="match status" value="1"/>
</dbReference>
<dbReference type="InterPro" id="IPR003806">
    <property type="entry name" value="ATP-grasp_PylC-type"/>
</dbReference>
<dbReference type="AlphaFoldDB" id="A0A6C0BBR1"/>
<dbReference type="Pfam" id="PF02655">
    <property type="entry name" value="ATP-grasp_3"/>
    <property type="match status" value="1"/>
</dbReference>
<feature type="domain" description="ATP-grasp fold PylC-type" evidence="1">
    <location>
        <begin position="119"/>
        <end position="257"/>
    </location>
</feature>
<dbReference type="Gene3D" id="3.30.470.20">
    <property type="entry name" value="ATP-grasp fold, B domain"/>
    <property type="match status" value="1"/>
</dbReference>